<dbReference type="Gene3D" id="1.10.8.530">
    <property type="entry name" value="DNA polymerase alpha-primase, subunit B, N-terminal domain"/>
    <property type="match status" value="1"/>
</dbReference>
<reference evidence="3" key="1">
    <citation type="journal article" date="2016" name="Sci. Rep.">
        <title>Molecular characterization of firefly nuptial gifts: a multi-omics approach sheds light on postcopulatory sexual selection.</title>
        <authorList>
            <person name="Al-Wathiqui N."/>
            <person name="Fallon T.R."/>
            <person name="South A."/>
            <person name="Weng J.K."/>
            <person name="Lewis S.M."/>
        </authorList>
    </citation>
    <scope>NUCLEOTIDE SEQUENCE</scope>
</reference>
<feature type="compositionally biased region" description="Basic and acidic residues" evidence="1">
    <location>
        <begin position="96"/>
        <end position="107"/>
    </location>
</feature>
<organism evidence="3">
    <name type="scientific">Photinus pyralis</name>
    <name type="common">Common eastern firefly</name>
    <name type="synonym">Lampyris pyralis</name>
    <dbReference type="NCBI Taxonomy" id="7054"/>
    <lineage>
        <taxon>Eukaryota</taxon>
        <taxon>Metazoa</taxon>
        <taxon>Ecdysozoa</taxon>
        <taxon>Arthropoda</taxon>
        <taxon>Hexapoda</taxon>
        <taxon>Insecta</taxon>
        <taxon>Pterygota</taxon>
        <taxon>Neoptera</taxon>
        <taxon>Endopterygota</taxon>
        <taxon>Coleoptera</taxon>
        <taxon>Polyphaga</taxon>
        <taxon>Elateriformia</taxon>
        <taxon>Elateroidea</taxon>
        <taxon>Lampyridae</taxon>
        <taxon>Lampyrinae</taxon>
        <taxon>Photinus</taxon>
    </lineage>
</organism>
<evidence type="ECO:0000259" key="2">
    <source>
        <dbReference type="Pfam" id="PF08418"/>
    </source>
</evidence>
<feature type="domain" description="DNA polymerase alpha subunit B N-terminal" evidence="2">
    <location>
        <begin position="12"/>
        <end position="74"/>
    </location>
</feature>
<name>A0A1Y1KGX7_PHOPY</name>
<dbReference type="EMBL" id="GEZM01086414">
    <property type="protein sequence ID" value="JAV59468.1"/>
    <property type="molecule type" value="Transcribed_RNA"/>
</dbReference>
<protein>
    <recommendedName>
        <fullName evidence="2">DNA polymerase alpha subunit B N-terminal domain-containing protein</fullName>
    </recommendedName>
</protein>
<sequence>MDNSSLQNDLRSCFELYGSLKEQVLEKCEQMCNLYNLTAEDLANEWGAYSASNLASAVPTLAALEGMERKEFAKRSEEFASIKPSVQTPTSTKSQSRLDERYLYRGL</sequence>
<feature type="region of interest" description="Disordered" evidence="1">
    <location>
        <begin position="83"/>
        <end position="107"/>
    </location>
</feature>
<dbReference type="EMBL" id="GEZM01086412">
    <property type="protein sequence ID" value="JAV59470.1"/>
    <property type="molecule type" value="Transcribed_RNA"/>
</dbReference>
<dbReference type="InterPro" id="IPR013627">
    <property type="entry name" value="Pol_alpha_B_N"/>
</dbReference>
<accession>A0A1Y1KGX7</accession>
<feature type="compositionally biased region" description="Polar residues" evidence="1">
    <location>
        <begin position="84"/>
        <end position="95"/>
    </location>
</feature>
<dbReference type="Pfam" id="PF08418">
    <property type="entry name" value="Pol_alpha_B_N"/>
    <property type="match status" value="1"/>
</dbReference>
<evidence type="ECO:0000256" key="1">
    <source>
        <dbReference type="SAM" id="MobiDB-lite"/>
    </source>
</evidence>
<dbReference type="AlphaFoldDB" id="A0A1Y1KGX7"/>
<evidence type="ECO:0000313" key="3">
    <source>
        <dbReference type="EMBL" id="JAV59470.1"/>
    </source>
</evidence>
<proteinExistence type="predicted"/>
<dbReference type="InterPro" id="IPR043034">
    <property type="entry name" value="DNA_pol_alpha_B_N_sf"/>
</dbReference>